<dbReference type="PROSITE" id="PS50943">
    <property type="entry name" value="HTH_CROC1"/>
    <property type="match status" value="1"/>
</dbReference>
<dbReference type="SUPFAM" id="SSF52540">
    <property type="entry name" value="P-loop containing nucleoside triphosphate hydrolases"/>
    <property type="match status" value="1"/>
</dbReference>
<feature type="binding site" evidence="7">
    <location>
        <position position="174"/>
    </location>
    <ligand>
        <name>substrate</name>
    </ligand>
</feature>
<keyword evidence="7" id="KW-0460">Magnesium</keyword>
<comment type="caution">
    <text evidence="9">The sequence shown here is derived from an EMBL/GenBank/DDBJ whole genome shotgun (WGS) entry which is preliminary data.</text>
</comment>
<keyword evidence="7" id="KW-0479">Metal-binding</keyword>
<evidence type="ECO:0000313" key="10">
    <source>
        <dbReference type="Proteomes" id="UP001595462"/>
    </source>
</evidence>
<accession>A0ABV7END8</accession>
<evidence type="ECO:0000256" key="7">
    <source>
        <dbReference type="HAMAP-Rule" id="MF_00109"/>
    </source>
</evidence>
<dbReference type="CDD" id="cd00464">
    <property type="entry name" value="SK"/>
    <property type="match status" value="1"/>
</dbReference>
<comment type="subcellular location">
    <subcellularLocation>
        <location evidence="7">Cytoplasm</location>
    </subcellularLocation>
</comment>
<dbReference type="InterPro" id="IPR000623">
    <property type="entry name" value="Shikimate_kinase/TSH1"/>
</dbReference>
<evidence type="ECO:0000259" key="8">
    <source>
        <dbReference type="PROSITE" id="PS50943"/>
    </source>
</evidence>
<dbReference type="PANTHER" id="PTHR21087">
    <property type="entry name" value="SHIKIMATE KINASE"/>
    <property type="match status" value="1"/>
</dbReference>
<reference evidence="10" key="1">
    <citation type="journal article" date="2019" name="Int. J. Syst. Evol. Microbiol.">
        <title>The Global Catalogue of Microorganisms (GCM) 10K type strain sequencing project: providing services to taxonomists for standard genome sequencing and annotation.</title>
        <authorList>
            <consortium name="The Broad Institute Genomics Platform"/>
            <consortium name="The Broad Institute Genome Sequencing Center for Infectious Disease"/>
            <person name="Wu L."/>
            <person name="Ma J."/>
        </authorList>
    </citation>
    <scope>NUCLEOTIDE SEQUENCE [LARGE SCALE GENOMIC DNA]</scope>
    <source>
        <strain evidence="10">KCTC 52640</strain>
    </source>
</reference>
<organism evidence="9 10">
    <name type="scientific">Salinisphaera aquimarina</name>
    <dbReference type="NCBI Taxonomy" id="2094031"/>
    <lineage>
        <taxon>Bacteria</taxon>
        <taxon>Pseudomonadati</taxon>
        <taxon>Pseudomonadota</taxon>
        <taxon>Gammaproteobacteria</taxon>
        <taxon>Salinisphaerales</taxon>
        <taxon>Salinisphaeraceae</taxon>
        <taxon>Salinisphaera</taxon>
    </lineage>
</organism>
<dbReference type="EC" id="2.7.1.71" evidence="7"/>
<gene>
    <name evidence="7" type="primary">aroK</name>
    <name evidence="9" type="ORF">ACFOSU_05810</name>
</gene>
<evidence type="ECO:0000256" key="5">
    <source>
        <dbReference type="ARBA" id="ARBA00022840"/>
    </source>
</evidence>
<dbReference type="Gene3D" id="1.10.260.40">
    <property type="entry name" value="lambda repressor-like DNA-binding domains"/>
    <property type="match status" value="1"/>
</dbReference>
<comment type="cofactor">
    <cofactor evidence="7">
        <name>Mg(2+)</name>
        <dbReference type="ChEBI" id="CHEBI:18420"/>
    </cofactor>
    <text evidence="7">Binds 1 Mg(2+) ion per subunit.</text>
</comment>
<dbReference type="NCBIfam" id="NF006015">
    <property type="entry name" value="PRK08154.1"/>
    <property type="match status" value="1"/>
</dbReference>
<dbReference type="Pfam" id="PF01202">
    <property type="entry name" value="SKI"/>
    <property type="match status" value="1"/>
</dbReference>
<dbReference type="SMART" id="SM00530">
    <property type="entry name" value="HTH_XRE"/>
    <property type="match status" value="1"/>
</dbReference>
<keyword evidence="1 7" id="KW-0028">Amino-acid biosynthesis</keyword>
<dbReference type="Gene3D" id="3.40.50.300">
    <property type="entry name" value="P-loop containing nucleotide triphosphate hydrolases"/>
    <property type="match status" value="1"/>
</dbReference>
<name>A0ABV7END8_9GAMM</name>
<dbReference type="PANTHER" id="PTHR21087:SF16">
    <property type="entry name" value="SHIKIMATE KINASE 1, CHLOROPLASTIC"/>
    <property type="match status" value="1"/>
</dbReference>
<dbReference type="Pfam" id="PF01381">
    <property type="entry name" value="HTH_3"/>
    <property type="match status" value="1"/>
</dbReference>
<dbReference type="InterPro" id="IPR031322">
    <property type="entry name" value="Shikimate/glucono_kinase"/>
</dbReference>
<dbReference type="PRINTS" id="PR01100">
    <property type="entry name" value="SHIKIMTKNASE"/>
</dbReference>
<dbReference type="InterPro" id="IPR010982">
    <property type="entry name" value="Lambda_DNA-bd_dom_sf"/>
</dbReference>
<comment type="similarity">
    <text evidence="7">Belongs to the shikimate kinase family.</text>
</comment>
<keyword evidence="10" id="KW-1185">Reference proteome</keyword>
<sequence length="297" mass="32901">MADDADSDIKPYLDYLSERIRGLRAGRGMTRRHLSEHSDISERYLAQLEAGKANPSVTLLWRIAAALGVDFQHLLARTSETPAIVPELLTLLHRLPARDQQAVYELLETRFDGRRQEQEGIALIGLRGAGKTTLGRALAARLGLPFVRLTERIEALGGMEIGELVSLGGQSAFRRLERQALEDAIDSSERIVLEVGGSLVSEPDTFNLLRGAFCTVWLRALPQEHMDRVIRQGDTRPMEGNTQAMADLRRILAERESEYGKADFSLDTSRHAFDDCLDQLIGIAVDALGIETGRTNA</sequence>
<feature type="binding site" evidence="7">
    <location>
        <position position="132"/>
    </location>
    <ligand>
        <name>Mg(2+)</name>
        <dbReference type="ChEBI" id="CHEBI:18420"/>
    </ligand>
</feature>
<keyword evidence="7" id="KW-0963">Cytoplasm</keyword>
<keyword evidence="5 7" id="KW-0067">ATP-binding</keyword>
<feature type="binding site" evidence="7">
    <location>
        <begin position="128"/>
        <end position="133"/>
    </location>
    <ligand>
        <name>ATP</name>
        <dbReference type="ChEBI" id="CHEBI:30616"/>
    </ligand>
</feature>
<dbReference type="CDD" id="cd00093">
    <property type="entry name" value="HTH_XRE"/>
    <property type="match status" value="1"/>
</dbReference>
<feature type="binding site" evidence="7">
    <location>
        <position position="255"/>
    </location>
    <ligand>
        <name>substrate</name>
    </ligand>
</feature>
<comment type="catalytic activity">
    <reaction evidence="7">
        <text>shikimate + ATP = 3-phosphoshikimate + ADP + H(+)</text>
        <dbReference type="Rhea" id="RHEA:13121"/>
        <dbReference type="ChEBI" id="CHEBI:15378"/>
        <dbReference type="ChEBI" id="CHEBI:30616"/>
        <dbReference type="ChEBI" id="CHEBI:36208"/>
        <dbReference type="ChEBI" id="CHEBI:145989"/>
        <dbReference type="ChEBI" id="CHEBI:456216"/>
        <dbReference type="EC" id="2.7.1.71"/>
    </reaction>
</comment>
<keyword evidence="4 7" id="KW-0418">Kinase</keyword>
<dbReference type="InterPro" id="IPR001387">
    <property type="entry name" value="Cro/C1-type_HTH"/>
</dbReference>
<comment type="caution">
    <text evidence="7">Lacks conserved residue(s) required for the propagation of feature annotation.</text>
</comment>
<dbReference type="InterPro" id="IPR027417">
    <property type="entry name" value="P-loop_NTPase"/>
</dbReference>
<protein>
    <recommendedName>
        <fullName evidence="7">Shikimate kinase</fullName>
        <shortName evidence="7">SK</shortName>
        <ecNumber evidence="7">2.7.1.71</ecNumber>
    </recommendedName>
</protein>
<dbReference type="RefSeq" id="WP_380687409.1">
    <property type="nucleotide sequence ID" value="NZ_JBHRSS010000003.1"/>
</dbReference>
<evidence type="ECO:0000313" key="9">
    <source>
        <dbReference type="EMBL" id="MFC3103406.1"/>
    </source>
</evidence>
<dbReference type="Proteomes" id="UP001595462">
    <property type="component" value="Unassembled WGS sequence"/>
</dbReference>
<comment type="subunit">
    <text evidence="7">Monomer.</text>
</comment>
<feature type="domain" description="HTH cro/C1-type" evidence="8">
    <location>
        <begin position="20"/>
        <end position="74"/>
    </location>
</feature>
<evidence type="ECO:0000256" key="1">
    <source>
        <dbReference type="ARBA" id="ARBA00022605"/>
    </source>
</evidence>
<feature type="binding site" evidence="7">
    <location>
        <position position="197"/>
    </location>
    <ligand>
        <name>substrate</name>
    </ligand>
</feature>
<feature type="binding site" evidence="7">
    <location>
        <position position="236"/>
    </location>
    <ligand>
        <name>ATP</name>
        <dbReference type="ChEBI" id="CHEBI:30616"/>
    </ligand>
</feature>
<keyword evidence="2 7" id="KW-0808">Transferase</keyword>
<evidence type="ECO:0000256" key="6">
    <source>
        <dbReference type="ARBA" id="ARBA00023141"/>
    </source>
</evidence>
<dbReference type="EMBL" id="JBHRSS010000003">
    <property type="protein sequence ID" value="MFC3103406.1"/>
    <property type="molecule type" value="Genomic_DNA"/>
</dbReference>
<evidence type="ECO:0000256" key="4">
    <source>
        <dbReference type="ARBA" id="ARBA00022777"/>
    </source>
</evidence>
<comment type="pathway">
    <text evidence="7">Metabolic intermediate biosynthesis; chorismate biosynthesis; chorismate from D-erythrose 4-phosphate and phosphoenolpyruvate: step 5/7.</text>
</comment>
<dbReference type="HAMAP" id="MF_00109">
    <property type="entry name" value="Shikimate_kinase"/>
    <property type="match status" value="1"/>
</dbReference>
<keyword evidence="6 7" id="KW-0057">Aromatic amino acid biosynthesis</keyword>
<dbReference type="SUPFAM" id="SSF47413">
    <property type="entry name" value="lambda repressor-like DNA-binding domains"/>
    <property type="match status" value="1"/>
</dbReference>
<keyword evidence="3 7" id="KW-0547">Nucleotide-binding</keyword>
<proteinExistence type="inferred from homology"/>
<comment type="function">
    <text evidence="7">Catalyzes the specific phosphorylation of the 3-hydroxyl group of shikimic acid using ATP as a cosubstrate.</text>
</comment>
<evidence type="ECO:0000256" key="3">
    <source>
        <dbReference type="ARBA" id="ARBA00022741"/>
    </source>
</evidence>
<evidence type="ECO:0000256" key="2">
    <source>
        <dbReference type="ARBA" id="ARBA00022679"/>
    </source>
</evidence>